<dbReference type="InterPro" id="IPR043502">
    <property type="entry name" value="DNA/RNA_pol_sf"/>
</dbReference>
<organism evidence="1">
    <name type="scientific">Tanacetum cinerariifolium</name>
    <name type="common">Dalmatian daisy</name>
    <name type="synonym">Chrysanthemum cinerariifolium</name>
    <dbReference type="NCBI Taxonomy" id="118510"/>
    <lineage>
        <taxon>Eukaryota</taxon>
        <taxon>Viridiplantae</taxon>
        <taxon>Streptophyta</taxon>
        <taxon>Embryophyta</taxon>
        <taxon>Tracheophyta</taxon>
        <taxon>Spermatophyta</taxon>
        <taxon>Magnoliopsida</taxon>
        <taxon>eudicotyledons</taxon>
        <taxon>Gunneridae</taxon>
        <taxon>Pentapetalae</taxon>
        <taxon>asterids</taxon>
        <taxon>campanulids</taxon>
        <taxon>Asterales</taxon>
        <taxon>Asteraceae</taxon>
        <taxon>Asteroideae</taxon>
        <taxon>Anthemideae</taxon>
        <taxon>Anthemidinae</taxon>
        <taxon>Tanacetum</taxon>
    </lineage>
</organism>
<dbReference type="SUPFAM" id="SSF56672">
    <property type="entry name" value="DNA/RNA polymerases"/>
    <property type="match status" value="1"/>
</dbReference>
<dbReference type="AlphaFoldDB" id="A0A6L2JZX2"/>
<gene>
    <name evidence="1" type="ORF">Tci_013172</name>
</gene>
<proteinExistence type="predicted"/>
<keyword evidence="1" id="KW-0695">RNA-directed DNA polymerase</keyword>
<reference evidence="1" key="1">
    <citation type="journal article" date="2019" name="Sci. Rep.">
        <title>Draft genome of Tanacetum cinerariifolium, the natural source of mosquito coil.</title>
        <authorList>
            <person name="Yamashiro T."/>
            <person name="Shiraishi A."/>
            <person name="Satake H."/>
            <person name="Nakayama K."/>
        </authorList>
    </citation>
    <scope>NUCLEOTIDE SEQUENCE</scope>
</reference>
<evidence type="ECO:0000313" key="1">
    <source>
        <dbReference type="EMBL" id="GEU41194.1"/>
    </source>
</evidence>
<comment type="caution">
    <text evidence="1">The sequence shown here is derived from an EMBL/GenBank/DDBJ whole genome shotgun (WGS) entry which is preliminary data.</text>
</comment>
<sequence>MQLNHPVLHLLLDKVMSDVYMFDWECWTLLHNKAMALLLSQYKAYVLDMAMVFYFFNDQLTNLLPNNYILPGVLFLVSWQPAWSASAKAVRAMKESFEYHKPILMVPRRMAPKKTLTSATPAMNQAAIRKLVADSVATVLEAQAATMENTDNTNRNTGEREAHVARKCSYKYNCTEDCKVKFSTGTLIELDVSWWNSFTQPIRIEEAYKITCFMPNYGAKFKETHGSLYRGINQKYERKRYRFKPSNFRGSHYHNLEVNGSAQVMEKKSDEKRLEDIPVVREFPEVFPEDLPGLPPVRQVEFQIDLIPGAAPVARAPYKLAPLEMHELSNQLQELADRDHDVMHHNKRQSHHFLLVMLRLELHTASVFTIRKLILGFLPRYNSCFSGVNVNSLTVNYMPKKLHNIDPEITFGELGIQILFSE</sequence>
<dbReference type="PANTHER" id="PTHR15503">
    <property type="entry name" value="LDOC1 RELATED"/>
    <property type="match status" value="1"/>
</dbReference>
<dbReference type="InterPro" id="IPR032567">
    <property type="entry name" value="RTL1-rel"/>
</dbReference>
<dbReference type="PANTHER" id="PTHR15503:SF45">
    <property type="entry name" value="RNA-DIRECTED DNA POLYMERASE HOMOLOG"/>
    <property type="match status" value="1"/>
</dbReference>
<name>A0A6L2JZX2_TANCI</name>
<keyword evidence="1" id="KW-0548">Nucleotidyltransferase</keyword>
<keyword evidence="1" id="KW-0808">Transferase</keyword>
<dbReference type="EMBL" id="BKCJ010001405">
    <property type="protein sequence ID" value="GEU41194.1"/>
    <property type="molecule type" value="Genomic_DNA"/>
</dbReference>
<protein>
    <submittedName>
        <fullName evidence="1">Putative reverse transcriptase domain-containing protein</fullName>
    </submittedName>
</protein>
<dbReference type="GO" id="GO:0003964">
    <property type="term" value="F:RNA-directed DNA polymerase activity"/>
    <property type="evidence" value="ECO:0007669"/>
    <property type="project" value="UniProtKB-KW"/>
</dbReference>
<accession>A0A6L2JZX2</accession>